<keyword evidence="2" id="KW-1185">Reference proteome</keyword>
<dbReference type="AlphaFoldDB" id="A0AAD9IU03"/>
<gene>
    <name evidence="1" type="ORF">NP493_5484g00001</name>
</gene>
<proteinExistence type="predicted"/>
<evidence type="ECO:0000313" key="2">
    <source>
        <dbReference type="Proteomes" id="UP001209878"/>
    </source>
</evidence>
<sequence>MSRDTDSLPALTINNYQLDVMKEFTYLGPTMTDNPSMDSEICRWIGRATLMLGWFSKRVWDKAKRT</sequence>
<dbReference type="Proteomes" id="UP001209878">
    <property type="component" value="Unassembled WGS sequence"/>
</dbReference>
<name>A0AAD9IU03_RIDPI</name>
<comment type="caution">
    <text evidence="1">The sequence shown here is derived from an EMBL/GenBank/DDBJ whole genome shotgun (WGS) entry which is preliminary data.</text>
</comment>
<reference evidence="1" key="1">
    <citation type="journal article" date="2023" name="Mol. Biol. Evol.">
        <title>Third-Generation Sequencing Reveals the Adaptive Role of the Epigenome in Three Deep-Sea Polychaetes.</title>
        <authorList>
            <person name="Perez M."/>
            <person name="Aroh O."/>
            <person name="Sun Y."/>
            <person name="Lan Y."/>
            <person name="Juniper S.K."/>
            <person name="Young C.R."/>
            <person name="Angers B."/>
            <person name="Qian P.Y."/>
        </authorList>
    </citation>
    <scope>NUCLEOTIDE SEQUENCE</scope>
    <source>
        <strain evidence="1">R07B-5</strain>
    </source>
</reference>
<dbReference type="EMBL" id="JAODUO010005468">
    <property type="protein sequence ID" value="KAK2140952.1"/>
    <property type="molecule type" value="Genomic_DNA"/>
</dbReference>
<evidence type="ECO:0000313" key="1">
    <source>
        <dbReference type="EMBL" id="KAK2140952.1"/>
    </source>
</evidence>
<protein>
    <submittedName>
        <fullName evidence="1">Uncharacterized protein</fullName>
    </submittedName>
</protein>
<organism evidence="1 2">
    <name type="scientific">Ridgeia piscesae</name>
    <name type="common">Tubeworm</name>
    <dbReference type="NCBI Taxonomy" id="27915"/>
    <lineage>
        <taxon>Eukaryota</taxon>
        <taxon>Metazoa</taxon>
        <taxon>Spiralia</taxon>
        <taxon>Lophotrochozoa</taxon>
        <taxon>Annelida</taxon>
        <taxon>Polychaeta</taxon>
        <taxon>Sedentaria</taxon>
        <taxon>Canalipalpata</taxon>
        <taxon>Sabellida</taxon>
        <taxon>Siboglinidae</taxon>
        <taxon>Ridgeia</taxon>
    </lineage>
</organism>
<accession>A0AAD9IU03</accession>